<name>A0A4Y8X6C9_9MICC</name>
<evidence type="ECO:0000256" key="4">
    <source>
        <dbReference type="ARBA" id="ARBA00023065"/>
    </source>
</evidence>
<dbReference type="PROSITE" id="PS00389">
    <property type="entry name" value="ATPASE_DELTA"/>
    <property type="match status" value="1"/>
</dbReference>
<organism evidence="9 10">
    <name type="scientific">Micrococcus flavus</name>
    <dbReference type="NCBI Taxonomy" id="384602"/>
    <lineage>
        <taxon>Bacteria</taxon>
        <taxon>Bacillati</taxon>
        <taxon>Actinomycetota</taxon>
        <taxon>Actinomycetes</taxon>
        <taxon>Micrococcales</taxon>
        <taxon>Micrococcaceae</taxon>
        <taxon>Micrococcus</taxon>
    </lineage>
</organism>
<dbReference type="NCBIfam" id="NF009967">
    <property type="entry name" value="PRK13430.1"/>
    <property type="match status" value="1"/>
</dbReference>
<dbReference type="HAMAP" id="MF_01416">
    <property type="entry name" value="ATP_synth_delta_bact"/>
    <property type="match status" value="1"/>
</dbReference>
<sequence length="271" mass="28564">MTTGASRDSLAASLKEVGTVLDEGGVALARELFAALDVVDQQGGLRRALTDPAWSTERRSGVVDSLFGSRVGPGALQVLKDLAGRRWSTERDFGDALETAAAHAAAGEAARGGHDGLAALSGELLAFNRVAEESHDVQRALTDQRAPASARAQLATRLLGPQASEAGRLLVERAVASPRGVKPFAAVRQHADVVAERQRQWIAEVTVARPLDAGQQERLAAGLRRAFGRDLVLDVTVDPSVVGGIRVQVGDDVVDGSMASRLNDLQRRMAA</sequence>
<comment type="caution">
    <text evidence="9">The sequence shown here is derived from an EMBL/GenBank/DDBJ whole genome shotgun (WGS) entry which is preliminary data.</text>
</comment>
<dbReference type="OrthoDB" id="5242917at2"/>
<proteinExistence type="inferred from homology"/>
<dbReference type="Proteomes" id="UP000560081">
    <property type="component" value="Unassembled WGS sequence"/>
</dbReference>
<protein>
    <recommendedName>
        <fullName evidence="8">ATP synthase subunit delta</fullName>
    </recommendedName>
    <alternativeName>
        <fullName evidence="8">ATP synthase F(1) sector subunit delta</fullName>
    </alternativeName>
    <alternativeName>
        <fullName evidence="8">F-type ATPase subunit delta</fullName>
        <shortName evidence="8">F-ATPase subunit delta</shortName>
    </alternativeName>
</protein>
<dbReference type="AlphaFoldDB" id="A0A4Y8X6C9"/>
<dbReference type="GO" id="GO:0005886">
    <property type="term" value="C:plasma membrane"/>
    <property type="evidence" value="ECO:0007669"/>
    <property type="project" value="UniProtKB-SubCell"/>
</dbReference>
<dbReference type="GO" id="GO:0045259">
    <property type="term" value="C:proton-transporting ATP synthase complex"/>
    <property type="evidence" value="ECO:0007669"/>
    <property type="project" value="UniProtKB-KW"/>
</dbReference>
<dbReference type="InterPro" id="IPR000711">
    <property type="entry name" value="ATPase_OSCP/dsu"/>
</dbReference>
<evidence type="ECO:0000256" key="6">
    <source>
        <dbReference type="ARBA" id="ARBA00023196"/>
    </source>
</evidence>
<evidence type="ECO:0000313" key="10">
    <source>
        <dbReference type="Proteomes" id="UP000560081"/>
    </source>
</evidence>
<evidence type="ECO:0000256" key="3">
    <source>
        <dbReference type="ARBA" id="ARBA00022781"/>
    </source>
</evidence>
<evidence type="ECO:0000256" key="1">
    <source>
        <dbReference type="ARBA" id="ARBA00004370"/>
    </source>
</evidence>
<comment type="function">
    <text evidence="8">This protein is part of the stalk that links CF(0) to CF(1). It either transmits conformational changes from CF(0) to CF(1) or is implicated in proton conduction.</text>
</comment>
<comment type="subcellular location">
    <subcellularLocation>
        <location evidence="8">Cell membrane</location>
        <topology evidence="8">Peripheral membrane protein</topology>
    </subcellularLocation>
    <subcellularLocation>
        <location evidence="1">Membrane</location>
    </subcellularLocation>
</comment>
<keyword evidence="4 8" id="KW-0406">Ion transport</keyword>
<keyword evidence="7 8" id="KW-0066">ATP synthesis</keyword>
<comment type="function">
    <text evidence="8">F(1)F(0) ATP synthase produces ATP from ADP in the presence of a proton or sodium gradient. F-type ATPases consist of two structural domains, F(1) containing the extramembraneous catalytic core and F(0) containing the membrane proton channel, linked together by a central stalk and a peripheral stalk. During catalysis, ATP synthesis in the catalytic domain of F(1) is coupled via a rotary mechanism of the central stalk subunits to proton translocation.</text>
</comment>
<dbReference type="PANTHER" id="PTHR11910">
    <property type="entry name" value="ATP SYNTHASE DELTA CHAIN"/>
    <property type="match status" value="1"/>
</dbReference>
<dbReference type="GO" id="GO:0046933">
    <property type="term" value="F:proton-transporting ATP synthase activity, rotational mechanism"/>
    <property type="evidence" value="ECO:0007669"/>
    <property type="project" value="UniProtKB-UniRule"/>
</dbReference>
<accession>A0A4Y8X6C9</accession>
<keyword evidence="3 8" id="KW-0375">Hydrogen ion transport</keyword>
<keyword evidence="5 8" id="KW-0472">Membrane</keyword>
<keyword evidence="6 8" id="KW-0139">CF(1)</keyword>
<evidence type="ECO:0000313" key="9">
    <source>
        <dbReference type="EMBL" id="MBB4883033.1"/>
    </source>
</evidence>
<comment type="similarity">
    <text evidence="8">Belongs to the ATPase delta chain family.</text>
</comment>
<dbReference type="InterPro" id="IPR020781">
    <property type="entry name" value="ATPase_OSCP/d_CS"/>
</dbReference>
<reference evidence="9 10" key="1">
    <citation type="submission" date="2020-08" db="EMBL/GenBank/DDBJ databases">
        <title>Sequencing the genomes of 1000 actinobacteria strains.</title>
        <authorList>
            <person name="Klenk H.-P."/>
        </authorList>
    </citation>
    <scope>NUCLEOTIDE SEQUENCE [LARGE SCALE GENOMIC DNA]</scope>
    <source>
        <strain evidence="9 10">DSM 19079</strain>
    </source>
</reference>
<keyword evidence="2 8" id="KW-0813">Transport</keyword>
<dbReference type="Pfam" id="PF00213">
    <property type="entry name" value="OSCP"/>
    <property type="match status" value="1"/>
</dbReference>
<evidence type="ECO:0000256" key="2">
    <source>
        <dbReference type="ARBA" id="ARBA00022448"/>
    </source>
</evidence>
<evidence type="ECO:0000256" key="5">
    <source>
        <dbReference type="ARBA" id="ARBA00023136"/>
    </source>
</evidence>
<keyword evidence="10" id="KW-1185">Reference proteome</keyword>
<keyword evidence="8" id="KW-1003">Cell membrane</keyword>
<evidence type="ECO:0000256" key="8">
    <source>
        <dbReference type="HAMAP-Rule" id="MF_01416"/>
    </source>
</evidence>
<dbReference type="RefSeq" id="WP_135028221.1">
    <property type="nucleotide sequence ID" value="NZ_BMLA01000001.1"/>
</dbReference>
<gene>
    <name evidence="8" type="primary">atpH</name>
    <name evidence="9" type="ORF">BJ976_001384</name>
</gene>
<dbReference type="EMBL" id="JACHMC010000001">
    <property type="protein sequence ID" value="MBB4883033.1"/>
    <property type="molecule type" value="Genomic_DNA"/>
</dbReference>
<evidence type="ECO:0000256" key="7">
    <source>
        <dbReference type="ARBA" id="ARBA00023310"/>
    </source>
</evidence>
<dbReference type="PRINTS" id="PR00125">
    <property type="entry name" value="ATPASEDELTA"/>
</dbReference>